<evidence type="ECO:0000313" key="3">
    <source>
        <dbReference type="Proteomes" id="UP000434957"/>
    </source>
</evidence>
<organism evidence="2 3">
    <name type="scientific">Phytophthora rubi</name>
    <dbReference type="NCBI Taxonomy" id="129364"/>
    <lineage>
        <taxon>Eukaryota</taxon>
        <taxon>Sar</taxon>
        <taxon>Stramenopiles</taxon>
        <taxon>Oomycota</taxon>
        <taxon>Peronosporomycetes</taxon>
        <taxon>Peronosporales</taxon>
        <taxon>Peronosporaceae</taxon>
        <taxon>Phytophthora</taxon>
    </lineage>
</organism>
<gene>
    <name evidence="2" type="ORF">PR003_g30966</name>
</gene>
<feature type="region of interest" description="Disordered" evidence="1">
    <location>
        <begin position="105"/>
        <end position="187"/>
    </location>
</feature>
<proteinExistence type="predicted"/>
<sequence length="187" mass="20572">MFVTRDCKVELQRSVNVIMVDWISYALQQSAGTNAAVINAVEFLKVMDDILGACAKGVPAKLFNSLSVPYAPDHMVEDIRPDTLALVSVPRQHIISCSLKKKAKRGASMFTPPNQDEVAPQTAPQTATKKRKTTSASVMRRSSRQKVVQDATSDDSEDESGPPTSTDDVDIRVVRRDNRAPRYHGSE</sequence>
<keyword evidence="3" id="KW-1185">Reference proteome</keyword>
<protein>
    <submittedName>
        <fullName evidence="2">Uncharacterized protein</fullName>
    </submittedName>
</protein>
<accession>A0A6A4B6S4</accession>
<dbReference type="AlphaFoldDB" id="A0A6A4B6S4"/>
<evidence type="ECO:0000256" key="1">
    <source>
        <dbReference type="SAM" id="MobiDB-lite"/>
    </source>
</evidence>
<dbReference type="EMBL" id="QXFT01006123">
    <property type="protein sequence ID" value="KAE9270026.1"/>
    <property type="molecule type" value="Genomic_DNA"/>
</dbReference>
<feature type="compositionally biased region" description="Basic and acidic residues" evidence="1">
    <location>
        <begin position="169"/>
        <end position="187"/>
    </location>
</feature>
<dbReference type="Proteomes" id="UP000434957">
    <property type="component" value="Unassembled WGS sequence"/>
</dbReference>
<name>A0A6A4B6S4_9STRA</name>
<reference evidence="2 3" key="1">
    <citation type="submission" date="2018-08" db="EMBL/GenBank/DDBJ databases">
        <title>Genomic investigation of the strawberry pathogen Phytophthora fragariae indicates pathogenicity is determined by transcriptional variation in three key races.</title>
        <authorList>
            <person name="Adams T.M."/>
            <person name="Armitage A.D."/>
            <person name="Sobczyk M.K."/>
            <person name="Bates H.J."/>
            <person name="Dunwell J.M."/>
            <person name="Nellist C.F."/>
            <person name="Harrison R.J."/>
        </authorList>
    </citation>
    <scope>NUCLEOTIDE SEQUENCE [LARGE SCALE GENOMIC DNA]</scope>
    <source>
        <strain evidence="2 3">SCRP333</strain>
    </source>
</reference>
<comment type="caution">
    <text evidence="2">The sequence shown here is derived from an EMBL/GenBank/DDBJ whole genome shotgun (WGS) entry which is preliminary data.</text>
</comment>
<evidence type="ECO:0000313" key="2">
    <source>
        <dbReference type="EMBL" id="KAE9270026.1"/>
    </source>
</evidence>